<sequence length="150" mass="16959">MRVVDSLEGQPQARRVCVVRTNCAPFRGPGTLRRRVLSGQFGLARCFGLDRNLRVYWAIPALFRLEGCLAPQIHFQSGACLSLSRSVLPRGFRVSSINHNILSWLRYDFHLIKSSRTVRLVPANSTSIHLLLLCWSVVVLTTDFPPRAEE</sequence>
<accession>A0ACD3AUE2</accession>
<dbReference type="EMBL" id="ML208340">
    <property type="protein sequence ID" value="TFK68956.1"/>
    <property type="molecule type" value="Genomic_DNA"/>
</dbReference>
<evidence type="ECO:0000313" key="1">
    <source>
        <dbReference type="EMBL" id="TFK68956.1"/>
    </source>
</evidence>
<reference evidence="1 2" key="1">
    <citation type="journal article" date="2019" name="Nat. Ecol. Evol.">
        <title>Megaphylogeny resolves global patterns of mushroom evolution.</title>
        <authorList>
            <person name="Varga T."/>
            <person name="Krizsan K."/>
            <person name="Foldi C."/>
            <person name="Dima B."/>
            <person name="Sanchez-Garcia M."/>
            <person name="Sanchez-Ramirez S."/>
            <person name="Szollosi G.J."/>
            <person name="Szarkandi J.G."/>
            <person name="Papp V."/>
            <person name="Albert L."/>
            <person name="Andreopoulos W."/>
            <person name="Angelini C."/>
            <person name="Antonin V."/>
            <person name="Barry K.W."/>
            <person name="Bougher N.L."/>
            <person name="Buchanan P."/>
            <person name="Buyck B."/>
            <person name="Bense V."/>
            <person name="Catcheside P."/>
            <person name="Chovatia M."/>
            <person name="Cooper J."/>
            <person name="Damon W."/>
            <person name="Desjardin D."/>
            <person name="Finy P."/>
            <person name="Geml J."/>
            <person name="Haridas S."/>
            <person name="Hughes K."/>
            <person name="Justo A."/>
            <person name="Karasinski D."/>
            <person name="Kautmanova I."/>
            <person name="Kiss B."/>
            <person name="Kocsube S."/>
            <person name="Kotiranta H."/>
            <person name="LaButti K.M."/>
            <person name="Lechner B.E."/>
            <person name="Liimatainen K."/>
            <person name="Lipzen A."/>
            <person name="Lukacs Z."/>
            <person name="Mihaltcheva S."/>
            <person name="Morgado L.N."/>
            <person name="Niskanen T."/>
            <person name="Noordeloos M.E."/>
            <person name="Ohm R.A."/>
            <person name="Ortiz-Santana B."/>
            <person name="Ovrebo C."/>
            <person name="Racz N."/>
            <person name="Riley R."/>
            <person name="Savchenko A."/>
            <person name="Shiryaev A."/>
            <person name="Soop K."/>
            <person name="Spirin V."/>
            <person name="Szebenyi C."/>
            <person name="Tomsovsky M."/>
            <person name="Tulloss R.E."/>
            <person name="Uehling J."/>
            <person name="Grigoriev I.V."/>
            <person name="Vagvolgyi C."/>
            <person name="Papp T."/>
            <person name="Martin F.M."/>
            <person name="Miettinen O."/>
            <person name="Hibbett D.S."/>
            <person name="Nagy L.G."/>
        </authorList>
    </citation>
    <scope>NUCLEOTIDE SEQUENCE [LARGE SCALE GENOMIC DNA]</scope>
    <source>
        <strain evidence="1 2">NL-1719</strain>
    </source>
</reference>
<protein>
    <submittedName>
        <fullName evidence="1">Uncharacterized protein</fullName>
    </submittedName>
</protein>
<proteinExistence type="predicted"/>
<dbReference type="Proteomes" id="UP000308600">
    <property type="component" value="Unassembled WGS sequence"/>
</dbReference>
<name>A0ACD3AUE2_9AGAR</name>
<evidence type="ECO:0000313" key="2">
    <source>
        <dbReference type="Proteomes" id="UP000308600"/>
    </source>
</evidence>
<keyword evidence="2" id="KW-1185">Reference proteome</keyword>
<gene>
    <name evidence="1" type="ORF">BDN72DRAFT_642350</name>
</gene>
<organism evidence="1 2">
    <name type="scientific">Pluteus cervinus</name>
    <dbReference type="NCBI Taxonomy" id="181527"/>
    <lineage>
        <taxon>Eukaryota</taxon>
        <taxon>Fungi</taxon>
        <taxon>Dikarya</taxon>
        <taxon>Basidiomycota</taxon>
        <taxon>Agaricomycotina</taxon>
        <taxon>Agaricomycetes</taxon>
        <taxon>Agaricomycetidae</taxon>
        <taxon>Agaricales</taxon>
        <taxon>Pluteineae</taxon>
        <taxon>Pluteaceae</taxon>
        <taxon>Pluteus</taxon>
    </lineage>
</organism>